<evidence type="ECO:0000256" key="1">
    <source>
        <dbReference type="ARBA" id="ARBA00022603"/>
    </source>
</evidence>
<dbReference type="GO" id="GO:0008168">
    <property type="term" value="F:methyltransferase activity"/>
    <property type="evidence" value="ECO:0007669"/>
    <property type="project" value="UniProtKB-KW"/>
</dbReference>
<dbReference type="Pfam" id="PF13489">
    <property type="entry name" value="Methyltransf_23"/>
    <property type="match status" value="1"/>
</dbReference>
<dbReference type="PANTHER" id="PTHR43464">
    <property type="entry name" value="METHYLTRANSFERASE"/>
    <property type="match status" value="1"/>
</dbReference>
<dbReference type="CDD" id="cd02440">
    <property type="entry name" value="AdoMet_MTases"/>
    <property type="match status" value="1"/>
</dbReference>
<evidence type="ECO:0008006" key="7">
    <source>
        <dbReference type="Google" id="ProtNLM"/>
    </source>
</evidence>
<feature type="coiled-coil region" evidence="4">
    <location>
        <begin position="277"/>
        <end position="328"/>
    </location>
</feature>
<dbReference type="Proteomes" id="UP000321258">
    <property type="component" value="Unassembled WGS sequence"/>
</dbReference>
<accession>A0A512IVN7</accession>
<sequence length="576" mass="61816">MERLQVSPGSPYSALEASIHLARYAPVLPLCEGRRVLDLACGEGYGSWLMAQAGAVVVDGVDVSRDAVAAAAATFQLENLRFLTADGQAALRDGEATAYDLIVCIETIEHVADPERMLRQLRSLMAPGCIVCITCPNDHWYYPQYASNPFHLRKYRFSEFRRLTEATLGPASRWLLGTAALGFTTLPVDATALPGGPSVYVEAEPLASALLCGPDGADVVTPANASYFMGLWNTDGLAVTGGAFFPMSMTRYAQKEDALTQVVALRAAAEASSAAEATAVSAQLAQLRQLIQAEREEASEMAALRGRLTETEREIASLQANLIEKEREITRGREGLSVVRSEREAVVSAAQAVRIQAAALRAENDVLGQSVARLSAEVQALTQRAVAAEDIAAAASRAAEQNAADGAIRQVAITAAHRIQAESAAERLAIAEACLAAIRQFVARRRSLATLNARTPIKRMLAAYEADCTRLVPWPPSQADVGVRQRLIEASGLLDRDAYNAANPDVLAAAFEPVLHYLLHGDGQRRPMGSRFEASAYLLANPDVAEANENALIHFILHGAQEARPLRPHGNPEPSH</sequence>
<comment type="caution">
    <text evidence="5">The sequence shown here is derived from an EMBL/GenBank/DDBJ whole genome shotgun (WGS) entry which is preliminary data.</text>
</comment>
<reference evidence="5 6" key="1">
    <citation type="submission" date="2019-07" db="EMBL/GenBank/DDBJ databases">
        <title>Whole genome shotgun sequence of Methylobacterium haplocladii NBRC 107714.</title>
        <authorList>
            <person name="Hosoyama A."/>
            <person name="Uohara A."/>
            <person name="Ohji S."/>
            <person name="Ichikawa N."/>
        </authorList>
    </citation>
    <scope>NUCLEOTIDE SEQUENCE [LARGE SCALE GENOMIC DNA]</scope>
    <source>
        <strain evidence="5 6">NBRC 107714</strain>
    </source>
</reference>
<dbReference type="GO" id="GO:0032259">
    <property type="term" value="P:methylation"/>
    <property type="evidence" value="ECO:0007669"/>
    <property type="project" value="UniProtKB-KW"/>
</dbReference>
<keyword evidence="4" id="KW-0175">Coiled coil</keyword>
<proteinExistence type="predicted"/>
<keyword evidence="2" id="KW-0808">Transferase</keyword>
<evidence type="ECO:0000256" key="3">
    <source>
        <dbReference type="ARBA" id="ARBA00022691"/>
    </source>
</evidence>
<dbReference type="RefSeq" id="WP_170249397.1">
    <property type="nucleotide sequence ID" value="NZ_BJZT01000052.1"/>
</dbReference>
<gene>
    <name evidence="5" type="ORF">MHA02_41710</name>
</gene>
<dbReference type="PANTHER" id="PTHR43464:SF19">
    <property type="entry name" value="UBIQUINONE BIOSYNTHESIS O-METHYLTRANSFERASE, MITOCHONDRIAL"/>
    <property type="match status" value="1"/>
</dbReference>
<name>A0A512IVN7_9HYPH</name>
<keyword evidence="3" id="KW-0949">S-adenosyl-L-methionine</keyword>
<keyword evidence="1" id="KW-0489">Methyltransferase</keyword>
<evidence type="ECO:0000313" key="5">
    <source>
        <dbReference type="EMBL" id="GEP01784.1"/>
    </source>
</evidence>
<keyword evidence="6" id="KW-1185">Reference proteome</keyword>
<protein>
    <recommendedName>
        <fullName evidence="7">Methyltransferase domain-containing protein</fullName>
    </recommendedName>
</protein>
<dbReference type="AlphaFoldDB" id="A0A512IVN7"/>
<evidence type="ECO:0000256" key="4">
    <source>
        <dbReference type="SAM" id="Coils"/>
    </source>
</evidence>
<dbReference type="SUPFAM" id="SSF53335">
    <property type="entry name" value="S-adenosyl-L-methionine-dependent methyltransferases"/>
    <property type="match status" value="1"/>
</dbReference>
<evidence type="ECO:0000256" key="2">
    <source>
        <dbReference type="ARBA" id="ARBA00022679"/>
    </source>
</evidence>
<evidence type="ECO:0000313" key="6">
    <source>
        <dbReference type="Proteomes" id="UP000321258"/>
    </source>
</evidence>
<organism evidence="5 6">
    <name type="scientific">Methylobacterium haplocladii</name>
    <dbReference type="NCBI Taxonomy" id="1176176"/>
    <lineage>
        <taxon>Bacteria</taxon>
        <taxon>Pseudomonadati</taxon>
        <taxon>Pseudomonadota</taxon>
        <taxon>Alphaproteobacteria</taxon>
        <taxon>Hyphomicrobiales</taxon>
        <taxon>Methylobacteriaceae</taxon>
        <taxon>Methylobacterium</taxon>
    </lineage>
</organism>
<dbReference type="InterPro" id="IPR029063">
    <property type="entry name" value="SAM-dependent_MTases_sf"/>
</dbReference>
<dbReference type="Gene3D" id="3.40.50.150">
    <property type="entry name" value="Vaccinia Virus protein VP39"/>
    <property type="match status" value="1"/>
</dbReference>
<dbReference type="EMBL" id="BJZT01000052">
    <property type="protein sequence ID" value="GEP01784.1"/>
    <property type="molecule type" value="Genomic_DNA"/>
</dbReference>